<sequence length="116" mass="12528">MSNDGTSRVHTHTHTHTHTPKQWRRASCPSSPAHVMPRCPKQILAAVVNRCIGGRPRSLISGTLASGLADSSRDRGAGMTKKPTARTTPQQGVFCAWRSRPASRPGANHTRLPCQA</sequence>
<evidence type="ECO:0000313" key="2">
    <source>
        <dbReference type="EMBL" id="CAB0032922.1"/>
    </source>
</evidence>
<proteinExistence type="predicted"/>
<name>A0A6H5I6U9_9HYME</name>
<accession>A0A6H5I6U9</accession>
<feature type="region of interest" description="Disordered" evidence="1">
    <location>
        <begin position="64"/>
        <end position="90"/>
    </location>
</feature>
<evidence type="ECO:0000313" key="3">
    <source>
        <dbReference type="Proteomes" id="UP000479190"/>
    </source>
</evidence>
<protein>
    <submittedName>
        <fullName evidence="2">Uncharacterized protein</fullName>
    </submittedName>
</protein>
<evidence type="ECO:0000256" key="1">
    <source>
        <dbReference type="SAM" id="MobiDB-lite"/>
    </source>
</evidence>
<gene>
    <name evidence="2" type="ORF">TBRA_LOCUS4846</name>
</gene>
<organism evidence="2 3">
    <name type="scientific">Trichogramma brassicae</name>
    <dbReference type="NCBI Taxonomy" id="86971"/>
    <lineage>
        <taxon>Eukaryota</taxon>
        <taxon>Metazoa</taxon>
        <taxon>Ecdysozoa</taxon>
        <taxon>Arthropoda</taxon>
        <taxon>Hexapoda</taxon>
        <taxon>Insecta</taxon>
        <taxon>Pterygota</taxon>
        <taxon>Neoptera</taxon>
        <taxon>Endopterygota</taxon>
        <taxon>Hymenoptera</taxon>
        <taxon>Apocrita</taxon>
        <taxon>Proctotrupomorpha</taxon>
        <taxon>Chalcidoidea</taxon>
        <taxon>Trichogrammatidae</taxon>
        <taxon>Trichogramma</taxon>
    </lineage>
</organism>
<dbReference type="AlphaFoldDB" id="A0A6H5I6U9"/>
<keyword evidence="3" id="KW-1185">Reference proteome</keyword>
<dbReference type="Proteomes" id="UP000479190">
    <property type="component" value="Unassembled WGS sequence"/>
</dbReference>
<reference evidence="2 3" key="1">
    <citation type="submission" date="2020-02" db="EMBL/GenBank/DDBJ databases">
        <authorList>
            <person name="Ferguson B K."/>
        </authorList>
    </citation>
    <scope>NUCLEOTIDE SEQUENCE [LARGE SCALE GENOMIC DNA]</scope>
</reference>
<feature type="region of interest" description="Disordered" evidence="1">
    <location>
        <begin position="1"/>
        <end position="34"/>
    </location>
</feature>
<dbReference type="EMBL" id="CADCXV010000693">
    <property type="protein sequence ID" value="CAB0032922.1"/>
    <property type="molecule type" value="Genomic_DNA"/>
</dbReference>
<feature type="compositionally biased region" description="Basic residues" evidence="1">
    <location>
        <begin position="9"/>
        <end position="24"/>
    </location>
</feature>